<dbReference type="STRING" id="75922.BST47_04060"/>
<keyword evidence="1" id="KW-0812">Transmembrane</keyword>
<protein>
    <recommendedName>
        <fullName evidence="2">DUF2231 domain-containing protein</fullName>
    </recommendedName>
</protein>
<dbReference type="AlphaFoldDB" id="A0A1X0JXX7"/>
<dbReference type="InterPro" id="IPR019251">
    <property type="entry name" value="DUF2231_TM"/>
</dbReference>
<comment type="caution">
    <text evidence="3">The sequence shown here is derived from an EMBL/GenBank/DDBJ whole genome shotgun (WGS) entry which is preliminary data.</text>
</comment>
<dbReference type="EMBL" id="MVIM01000002">
    <property type="protein sequence ID" value="ORB67662.1"/>
    <property type="molecule type" value="Genomic_DNA"/>
</dbReference>
<gene>
    <name evidence="3" type="ORF">BST47_04060</name>
</gene>
<organism evidence="3 4">
    <name type="scientific">Mycolicibacterium tusciae</name>
    <dbReference type="NCBI Taxonomy" id="75922"/>
    <lineage>
        <taxon>Bacteria</taxon>
        <taxon>Bacillati</taxon>
        <taxon>Actinomycetota</taxon>
        <taxon>Actinomycetes</taxon>
        <taxon>Mycobacteriales</taxon>
        <taxon>Mycobacteriaceae</taxon>
        <taxon>Mycolicibacterium</taxon>
    </lineage>
</organism>
<sequence length="153" mass="16225">MDTISGIPAHALLVHGIVVLAPLTALLVILCALWPAARRRLVWLVVAFAVVTTVLTPLTTSAGEWLLEHGGPPRPILQEHAERGEWMIYFSVAMLIVAGALAALHWMEGRSDKPRKAAAAMLAVVALLVGVSSIITVVRIGDSGAQAVWGDRG</sequence>
<feature type="transmembrane region" description="Helical" evidence="1">
    <location>
        <begin position="86"/>
        <end position="106"/>
    </location>
</feature>
<keyword evidence="1" id="KW-1133">Transmembrane helix</keyword>
<feature type="transmembrane region" description="Helical" evidence="1">
    <location>
        <begin position="12"/>
        <end position="34"/>
    </location>
</feature>
<dbReference type="RefSeq" id="WP_083123937.1">
    <property type="nucleotide sequence ID" value="NZ_MVIM01000002.1"/>
</dbReference>
<accession>A0A1X0JXX7</accession>
<proteinExistence type="predicted"/>
<dbReference type="Pfam" id="PF09990">
    <property type="entry name" value="DUF2231"/>
    <property type="match status" value="1"/>
</dbReference>
<evidence type="ECO:0000256" key="1">
    <source>
        <dbReference type="SAM" id="Phobius"/>
    </source>
</evidence>
<dbReference type="OrthoDB" id="4948879at2"/>
<feature type="transmembrane region" description="Helical" evidence="1">
    <location>
        <begin position="118"/>
        <end position="140"/>
    </location>
</feature>
<name>A0A1X0JXX7_9MYCO</name>
<reference evidence="3 4" key="1">
    <citation type="submission" date="2017-02" db="EMBL/GenBank/DDBJ databases">
        <title>The new phylogeny of genus Mycobacterium.</title>
        <authorList>
            <person name="Tortoli E."/>
            <person name="Trovato A."/>
            <person name="Cirillo D.M."/>
        </authorList>
    </citation>
    <scope>NUCLEOTIDE SEQUENCE [LARGE SCALE GENOMIC DNA]</scope>
    <source>
        <strain evidence="3 4">DSM 44338</strain>
    </source>
</reference>
<evidence type="ECO:0000259" key="2">
    <source>
        <dbReference type="Pfam" id="PF09990"/>
    </source>
</evidence>
<keyword evidence="4" id="KW-1185">Reference proteome</keyword>
<feature type="domain" description="DUF2231" evidence="2">
    <location>
        <begin position="6"/>
        <end position="151"/>
    </location>
</feature>
<feature type="transmembrane region" description="Helical" evidence="1">
    <location>
        <begin position="41"/>
        <end position="66"/>
    </location>
</feature>
<evidence type="ECO:0000313" key="3">
    <source>
        <dbReference type="EMBL" id="ORB67662.1"/>
    </source>
</evidence>
<keyword evidence="1" id="KW-0472">Membrane</keyword>
<dbReference type="Proteomes" id="UP000192411">
    <property type="component" value="Unassembled WGS sequence"/>
</dbReference>
<evidence type="ECO:0000313" key="4">
    <source>
        <dbReference type="Proteomes" id="UP000192411"/>
    </source>
</evidence>